<evidence type="ECO:0000256" key="1">
    <source>
        <dbReference type="SAM" id="MobiDB-lite"/>
    </source>
</evidence>
<feature type="region of interest" description="Disordered" evidence="1">
    <location>
        <begin position="157"/>
        <end position="183"/>
    </location>
</feature>
<comment type="caution">
    <text evidence="3">The sequence shown here is derived from an EMBL/GenBank/DDBJ whole genome shotgun (WGS) entry which is preliminary data.</text>
</comment>
<dbReference type="RefSeq" id="WP_136641702.1">
    <property type="nucleotide sequence ID" value="NZ_QYRT01000011.1"/>
</dbReference>
<keyword evidence="2" id="KW-0472">Membrane</keyword>
<name>A0A4T2C1T7_9MICO</name>
<keyword evidence="2" id="KW-1133">Transmembrane helix</keyword>
<keyword evidence="2" id="KW-0812">Transmembrane</keyword>
<dbReference type="AlphaFoldDB" id="A0A4T2C1T7"/>
<keyword evidence="4" id="KW-1185">Reference proteome</keyword>
<dbReference type="Proteomes" id="UP000306192">
    <property type="component" value="Unassembled WGS sequence"/>
</dbReference>
<dbReference type="EMBL" id="QYRT01000011">
    <property type="protein sequence ID" value="TIH37659.1"/>
    <property type="molecule type" value="Genomic_DNA"/>
</dbReference>
<dbReference type="InterPro" id="IPR010406">
    <property type="entry name" value="DUF1003"/>
</dbReference>
<evidence type="ECO:0000313" key="4">
    <source>
        <dbReference type="Proteomes" id="UP000306192"/>
    </source>
</evidence>
<reference evidence="3 4" key="1">
    <citation type="journal article" date="2019" name="Microorganisms">
        <title>Systematic Affiliation and Genome Analysis of Subtercola vilae DB165(T) with Particular Emphasis on Cold Adaptation of an Isolate from a High-Altitude Cold Volcano Lake.</title>
        <authorList>
            <person name="Villalobos A.S."/>
            <person name="Wiese J."/>
            <person name="Imhoff J.F."/>
            <person name="Dorador C."/>
            <person name="Keller A."/>
            <person name="Hentschel U."/>
        </authorList>
    </citation>
    <scope>NUCLEOTIDE SEQUENCE [LARGE SCALE GENOMIC DNA]</scope>
    <source>
        <strain evidence="3 4">DB165</strain>
    </source>
</reference>
<proteinExistence type="predicted"/>
<protein>
    <submittedName>
        <fullName evidence="3">DUF1003 domain-containing protein</fullName>
    </submittedName>
</protein>
<evidence type="ECO:0000256" key="2">
    <source>
        <dbReference type="SAM" id="Phobius"/>
    </source>
</evidence>
<organism evidence="3 4">
    <name type="scientific">Subtercola vilae</name>
    <dbReference type="NCBI Taxonomy" id="2056433"/>
    <lineage>
        <taxon>Bacteria</taxon>
        <taxon>Bacillati</taxon>
        <taxon>Actinomycetota</taxon>
        <taxon>Actinomycetes</taxon>
        <taxon>Micrococcales</taxon>
        <taxon>Microbacteriaceae</taxon>
        <taxon>Subtercola</taxon>
    </lineage>
</organism>
<feature type="transmembrane region" description="Helical" evidence="2">
    <location>
        <begin position="55"/>
        <end position="78"/>
    </location>
</feature>
<feature type="region of interest" description="Disordered" evidence="1">
    <location>
        <begin position="1"/>
        <end position="31"/>
    </location>
</feature>
<accession>A0A4T2C1T7</accession>
<gene>
    <name evidence="3" type="ORF">D4765_07680</name>
</gene>
<dbReference type="OrthoDB" id="9795736at2"/>
<feature type="transmembrane region" description="Helical" evidence="2">
    <location>
        <begin position="84"/>
        <end position="104"/>
    </location>
</feature>
<sequence length="183" mass="20170">MPTTTAPPQPTARRRRSLRPSKIVEDSNPQTTHPAVLHQAEIRAASIQLRIADAITAFAGSMNFVYLHVVLFAAWMLFFEASPWPTLTLIVSLEAIFLSTFVMIGQNRQAAFQQAKADRDYSTTEQMLVENTDVTKLIHALTKEIRAAVIAEFEAGTQTPGNDVDHRMGRSPGQPTDGPKRGA</sequence>
<evidence type="ECO:0000313" key="3">
    <source>
        <dbReference type="EMBL" id="TIH37659.1"/>
    </source>
</evidence>
<feature type="compositionally biased region" description="Pro residues" evidence="1">
    <location>
        <begin position="1"/>
        <end position="10"/>
    </location>
</feature>
<dbReference type="Pfam" id="PF06210">
    <property type="entry name" value="DUF1003"/>
    <property type="match status" value="1"/>
</dbReference>